<dbReference type="Pfam" id="PF00485">
    <property type="entry name" value="PRK"/>
    <property type="match status" value="1"/>
</dbReference>
<sequence length="217" mass="23594">MSDAIAAAQPVAFAALVDHLHRTQRATRRVVAIAGPPGAGKSTFAERLRAELDARVPNSAAVVAMDGFHFDDRVLNARGERARKGAPHTFDVDGLAALLGRLRADDGRDIAVPVFDRDLEIARAGAAIVPASTRLVLVEGNYLLLETPPWCALRSLFDVTIMLDLPRAVLAERLTRRWQRYGMDADAVREKLDGNDLVNVDTVLSHSAPADFRVRNG</sequence>
<dbReference type="InterPro" id="IPR006083">
    <property type="entry name" value="PRK/URK"/>
</dbReference>
<dbReference type="KEGG" id="bmj:BMULJ_04953"/>
<evidence type="ECO:0000313" key="3">
    <source>
        <dbReference type="Proteomes" id="UP000008815"/>
    </source>
</evidence>
<dbReference type="GO" id="GO:0005524">
    <property type="term" value="F:ATP binding"/>
    <property type="evidence" value="ECO:0007669"/>
    <property type="project" value="InterPro"/>
</dbReference>
<feature type="domain" description="Phosphoribulokinase/uridine kinase" evidence="1">
    <location>
        <begin position="30"/>
        <end position="191"/>
    </location>
</feature>
<dbReference type="GO" id="GO:0004594">
    <property type="term" value="F:pantothenate kinase activity"/>
    <property type="evidence" value="ECO:0007669"/>
    <property type="project" value="UniProtKB-EC"/>
</dbReference>
<organism evidence="2 3">
    <name type="scientific">Burkholderia multivorans (strain ATCC 17616 / 249)</name>
    <dbReference type="NCBI Taxonomy" id="395019"/>
    <lineage>
        <taxon>Bacteria</taxon>
        <taxon>Pseudomonadati</taxon>
        <taxon>Pseudomonadota</taxon>
        <taxon>Betaproteobacteria</taxon>
        <taxon>Burkholderiales</taxon>
        <taxon>Burkholderiaceae</taxon>
        <taxon>Burkholderia</taxon>
        <taxon>Burkholderia cepacia complex</taxon>
    </lineage>
</organism>
<accession>A0A0H3KP18</accession>
<protein>
    <submittedName>
        <fullName evidence="2">Pantothenate kinase</fullName>
        <ecNumber evidence="2">2.7.1.33</ecNumber>
    </submittedName>
</protein>
<reference evidence="2 3" key="1">
    <citation type="submission" date="2007-04" db="EMBL/GenBank/DDBJ databases">
        <title>Complete genome sequence of Burkholderia multivorans ATCC 17616.</title>
        <authorList>
            <person name="Ohtsubo Y."/>
            <person name="Yamashita A."/>
            <person name="Kurokawa K."/>
            <person name="Takami H."/>
            <person name="Yuhara S."/>
            <person name="Nishiyama E."/>
            <person name="Endo R."/>
            <person name="Miyazaki R."/>
            <person name="Ono A."/>
            <person name="Yano K."/>
            <person name="Ito M."/>
            <person name="Sota M."/>
            <person name="Yuji N."/>
            <person name="Hattori M."/>
            <person name="Tsuda M."/>
        </authorList>
    </citation>
    <scope>NUCLEOTIDE SEQUENCE [LARGE SCALE GENOMIC DNA]</scope>
    <source>
        <strain evidence="3">ATCC 17616 / 249</strain>
    </source>
</reference>
<dbReference type="SUPFAM" id="SSF52540">
    <property type="entry name" value="P-loop containing nucleoside triphosphate hydrolases"/>
    <property type="match status" value="1"/>
</dbReference>
<dbReference type="KEGG" id="bmu:Bmul_3564"/>
<dbReference type="eggNOG" id="COG0572">
    <property type="taxonomic scope" value="Bacteria"/>
</dbReference>
<name>A0A0H3KP18_BURM1</name>
<dbReference type="AlphaFoldDB" id="A0A0H3KP18"/>
<evidence type="ECO:0000259" key="1">
    <source>
        <dbReference type="Pfam" id="PF00485"/>
    </source>
</evidence>
<dbReference type="PANTHER" id="PTHR10285">
    <property type="entry name" value="URIDINE KINASE"/>
    <property type="match status" value="1"/>
</dbReference>
<dbReference type="Gene3D" id="3.40.50.300">
    <property type="entry name" value="P-loop containing nucleotide triphosphate hydrolases"/>
    <property type="match status" value="1"/>
</dbReference>
<evidence type="ECO:0000313" key="2">
    <source>
        <dbReference type="EMBL" id="BAG46799.1"/>
    </source>
</evidence>
<dbReference type="EMBL" id="AP009386">
    <property type="protein sequence ID" value="BAG46799.1"/>
    <property type="molecule type" value="Genomic_DNA"/>
</dbReference>
<dbReference type="STRING" id="395019.BMULJ_04953"/>
<keyword evidence="2" id="KW-0808">Transferase</keyword>
<dbReference type="HOGENOM" id="CLU_067202_2_1_4"/>
<proteinExistence type="predicted"/>
<dbReference type="Proteomes" id="UP000008815">
    <property type="component" value="Chromosome 2"/>
</dbReference>
<gene>
    <name evidence="2" type="primary">coaA</name>
    <name evidence="2" type="ordered locus">BMULJ_04953</name>
</gene>
<dbReference type="NCBIfam" id="NF006746">
    <property type="entry name" value="PRK09270.1-5"/>
    <property type="match status" value="1"/>
</dbReference>
<dbReference type="InterPro" id="IPR027417">
    <property type="entry name" value="P-loop_NTPase"/>
</dbReference>
<keyword evidence="2" id="KW-0418">Kinase</keyword>
<keyword evidence="3" id="KW-1185">Reference proteome</keyword>
<dbReference type="EC" id="2.7.1.33" evidence="2"/>
<dbReference type="RefSeq" id="WP_012216473.1">
    <property type="nucleotide sequence ID" value="NC_010086.1"/>
</dbReference>